<evidence type="ECO:0000313" key="3">
    <source>
        <dbReference type="EMBL" id="EEF63118.1"/>
    </source>
</evidence>
<gene>
    <name evidence="3" type="ORF">Cflav_PD5753</name>
</gene>
<feature type="transmembrane region" description="Helical" evidence="1">
    <location>
        <begin position="20"/>
        <end position="38"/>
    </location>
</feature>
<keyword evidence="1" id="KW-1133">Transmembrane helix</keyword>
<dbReference type="InterPro" id="IPR038765">
    <property type="entry name" value="Papain-like_cys_pep_sf"/>
</dbReference>
<evidence type="ECO:0000256" key="1">
    <source>
        <dbReference type="SAM" id="Phobius"/>
    </source>
</evidence>
<feature type="domain" description="Transglutaminase-like" evidence="2">
    <location>
        <begin position="359"/>
        <end position="426"/>
    </location>
</feature>
<reference evidence="3 4" key="1">
    <citation type="journal article" date="2011" name="J. Bacteriol.">
        <title>Genome sequence of 'Pedosphaera parvula' Ellin514, an aerobic Verrucomicrobial isolate from pasture soil.</title>
        <authorList>
            <person name="Kant R."/>
            <person name="van Passel M.W."/>
            <person name="Sangwan P."/>
            <person name="Palva A."/>
            <person name="Lucas S."/>
            <person name="Copeland A."/>
            <person name="Lapidus A."/>
            <person name="Glavina Del Rio T."/>
            <person name="Dalin E."/>
            <person name="Tice H."/>
            <person name="Bruce D."/>
            <person name="Goodwin L."/>
            <person name="Pitluck S."/>
            <person name="Chertkov O."/>
            <person name="Larimer F.W."/>
            <person name="Land M.L."/>
            <person name="Hauser L."/>
            <person name="Brettin T.S."/>
            <person name="Detter J.C."/>
            <person name="Han S."/>
            <person name="de Vos W.M."/>
            <person name="Janssen P.H."/>
            <person name="Smidt H."/>
        </authorList>
    </citation>
    <scope>NUCLEOTIDE SEQUENCE [LARGE SCALE GENOMIC DNA]</scope>
    <source>
        <strain evidence="3 4">Ellin514</strain>
    </source>
</reference>
<dbReference type="Pfam" id="PF01841">
    <property type="entry name" value="Transglut_core"/>
    <property type="match status" value="1"/>
</dbReference>
<dbReference type="Gene3D" id="3.10.620.30">
    <property type="match status" value="2"/>
</dbReference>
<dbReference type="InterPro" id="IPR024618">
    <property type="entry name" value="DUF3857"/>
</dbReference>
<dbReference type="STRING" id="320771.Cflav_PD5753"/>
<accession>B9XAT3</accession>
<sequence length="1293" mass="144847" precursor="true">MEPPFIYAETAKLKHMKSRLLFGICIFVAMGLFAGPTYGDTNRFAGEMWAFVNPNKVLTAAAEITLAKYPDCDEATVEQKMVRVYRPDGTGEGQDETFVKVLTEKGKRNNRTLSLYFTLPYSTEEVVKIEVMKPDGETFLVDVAANSKEMINDSQMQMNIYDPNSRVLRVNIPKVEIGDVIHSITRQRIQRPYIPGEFAEENIFEGDGYIRHLSYEVHSPVDRPLKRIALRNEVPGTVRYTKQEGEDHSLVHRWEVDNVPRMFTEPSMPSYGMVLQRLLISTTPDWSAVSKWYWELSRPHLEAITPEMKKTVEELIAGAKSDTDKIKALFYHVSKNIRYMGLTPEKDCPGFEPHDVKITFDKKYGVCRDKAALLVALLRSAGLNAYPTLISVGAKKDIEVADPFFNHAIVGVELKKGEYVLMDPTDEHTRDLLPSGDCDRSYLVCRPDGEDLKVSSIQQVEEHLMRIKTAGILKASGTLEAKSELLFEGVNDDAYRNMFSHMKPDDKRRFFEGTLKHAIPGARLKSLKLTPEDMLDVSSGVRAELEFSVEGMTVTGSGKSMVSVPWIGEKLGMINFILGGTGLEKRKYPLQTRVVCGLKEEISLKLDDGFAEAVSLPSCSLVDDERLSYRQNFDFKHGVLECSRDLKLKAVEFTPEQYLKLKKTLKSLECDERKVPVLANSESTMASSAESLDTDPAPSVESNARILESRKELCVTDAHTALYKVKYSKQILSYAGKIREAEVKIAYNPACQEAKLIHGIVISKTGQRQEISTNEINSMDASWNASAKRYTGGKILVANLPGVDIGSTIEVELEIASKGKPFLSGFESFRLADELEHKSFQLSAPRDLQIQKLACWKTGNIKEEAETNSNNQMFRWQADNIKALPAESQLPPEWLYNDGVGYFIGDLKSYLKELNDTMLNRSQQRAKTITLVQQLTGQGKSRLEEVKAIRDFVAKSIRQAGPAFTELSLTELSPADTTLADGYGHAADRAILLHAMLSVAGFRPEFVLASALPPIASITNVAMSFPLPESFHWPLVRITLDGEIYYLNDTDQYADLGSTSSDGKLGLVLSSRTSEVIKAAKGHEDRTETDYTVSISEDGKTRLGMALHYYGGNYSAWNRYFSELPPEERKRYYQEMVAQVAQGARPVGDLKTQFDTYPGLQQFMVEIDNYGIIDGKYLYFDLPFTPSIFSVGADRRTLPLFISHKSDNTTRTEIDLPAGYRHLVITPKSESLDAPEGAGIVRITSTNLVGKYVMTHEFETSPAIVNPKGYSEMLKVEARLGRKSSRVFLLEKD</sequence>
<dbReference type="Proteomes" id="UP000003688">
    <property type="component" value="Unassembled WGS sequence"/>
</dbReference>
<protein>
    <submittedName>
        <fullName evidence="3">Transglutaminase domain protein</fullName>
    </submittedName>
</protein>
<evidence type="ECO:0000259" key="2">
    <source>
        <dbReference type="SMART" id="SM00460"/>
    </source>
</evidence>
<name>B9XAT3_PEDPL</name>
<keyword evidence="1" id="KW-0812">Transmembrane</keyword>
<proteinExistence type="predicted"/>
<dbReference type="SMART" id="SM00460">
    <property type="entry name" value="TGc"/>
    <property type="match status" value="1"/>
</dbReference>
<keyword evidence="1" id="KW-0472">Membrane</keyword>
<comment type="caution">
    <text evidence="3">The sequence shown here is derived from an EMBL/GenBank/DDBJ whole genome shotgun (WGS) entry which is preliminary data.</text>
</comment>
<dbReference type="Pfam" id="PF12969">
    <property type="entry name" value="DUF3857"/>
    <property type="match status" value="2"/>
</dbReference>
<dbReference type="InterPro" id="IPR002931">
    <property type="entry name" value="Transglutaminase-like"/>
</dbReference>
<evidence type="ECO:0000313" key="4">
    <source>
        <dbReference type="Proteomes" id="UP000003688"/>
    </source>
</evidence>
<organism evidence="3 4">
    <name type="scientific">Pedosphaera parvula (strain Ellin514)</name>
    <dbReference type="NCBI Taxonomy" id="320771"/>
    <lineage>
        <taxon>Bacteria</taxon>
        <taxon>Pseudomonadati</taxon>
        <taxon>Verrucomicrobiota</taxon>
        <taxon>Pedosphaerae</taxon>
        <taxon>Pedosphaerales</taxon>
        <taxon>Pedosphaeraceae</taxon>
        <taxon>Pedosphaera</taxon>
    </lineage>
</organism>
<keyword evidence="4" id="KW-1185">Reference proteome</keyword>
<dbReference type="PANTHER" id="PTHR33490">
    <property type="entry name" value="BLR5614 PROTEIN-RELATED"/>
    <property type="match status" value="1"/>
</dbReference>
<dbReference type="Gene3D" id="2.60.40.3140">
    <property type="match status" value="2"/>
</dbReference>
<dbReference type="EMBL" id="ABOX02000002">
    <property type="protein sequence ID" value="EEF63118.1"/>
    <property type="molecule type" value="Genomic_DNA"/>
</dbReference>
<dbReference type="SUPFAM" id="SSF54001">
    <property type="entry name" value="Cysteine proteinases"/>
    <property type="match status" value="1"/>
</dbReference>